<accession>A0A2S7BYS2</accession>
<evidence type="ECO:0000256" key="1">
    <source>
        <dbReference type="SAM" id="MobiDB-lite"/>
    </source>
</evidence>
<name>A0A2S7BYS2_9XANT</name>
<evidence type="ECO:0000313" key="2">
    <source>
        <dbReference type="EMBL" id="PPU54425.1"/>
    </source>
</evidence>
<dbReference type="EMBL" id="MDEE01000035">
    <property type="protein sequence ID" value="PPU54425.1"/>
    <property type="molecule type" value="Genomic_DNA"/>
</dbReference>
<sequence length="85" mass="9569">MAAEYAQLAFGKDSGTQQTLNNASQDRQSSARPGREGILAGLRKTLIYFANVEKFPIVSNFTSRRHGHETYFYAGSQYRIHLISK</sequence>
<dbReference type="Proteomes" id="UP000238908">
    <property type="component" value="Unassembled WGS sequence"/>
</dbReference>
<feature type="region of interest" description="Disordered" evidence="1">
    <location>
        <begin position="8"/>
        <end position="35"/>
    </location>
</feature>
<evidence type="ECO:0000313" key="3">
    <source>
        <dbReference type="Proteomes" id="UP000238908"/>
    </source>
</evidence>
<comment type="caution">
    <text evidence="2">The sequence shown here is derived from an EMBL/GenBank/DDBJ whole genome shotgun (WGS) entry which is preliminary data.</text>
</comment>
<proteinExistence type="predicted"/>
<feature type="compositionally biased region" description="Polar residues" evidence="1">
    <location>
        <begin position="14"/>
        <end position="31"/>
    </location>
</feature>
<dbReference type="AlphaFoldDB" id="A0A2S7BYS2"/>
<dbReference type="RefSeq" id="WP_104616945.1">
    <property type="nucleotide sequence ID" value="NZ_JBHLXZ010000031.1"/>
</dbReference>
<gene>
    <name evidence="2" type="ORF">XdyCFBP7245_18405</name>
</gene>
<reference evidence="2 3" key="1">
    <citation type="submission" date="2016-08" db="EMBL/GenBank/DDBJ databases">
        <authorList>
            <person name="Seilhamer J.J."/>
        </authorList>
    </citation>
    <scope>NUCLEOTIDE SEQUENCE [LARGE SCALE GENOMIC DNA]</scope>
    <source>
        <strain evidence="2 3">CFBP7245</strain>
    </source>
</reference>
<organism evidence="2 3">
    <name type="scientific">Xanthomonas dyei</name>
    <dbReference type="NCBI Taxonomy" id="743699"/>
    <lineage>
        <taxon>Bacteria</taxon>
        <taxon>Pseudomonadati</taxon>
        <taxon>Pseudomonadota</taxon>
        <taxon>Gammaproteobacteria</taxon>
        <taxon>Lysobacterales</taxon>
        <taxon>Lysobacteraceae</taxon>
        <taxon>Xanthomonas</taxon>
    </lineage>
</organism>
<protein>
    <submittedName>
        <fullName evidence="2">Uncharacterized protein</fullName>
    </submittedName>
</protein>